<dbReference type="RefSeq" id="WP_173076436.1">
    <property type="nucleotide sequence ID" value="NZ_CP041345.1"/>
</dbReference>
<feature type="transmembrane region" description="Helical" evidence="1">
    <location>
        <begin position="71"/>
        <end position="88"/>
    </location>
</feature>
<evidence type="ECO:0000313" key="3">
    <source>
        <dbReference type="Proteomes" id="UP000500961"/>
    </source>
</evidence>
<dbReference type="KEGG" id="ttz:FHG85_12525"/>
<dbReference type="AlphaFoldDB" id="A0A7D3XMD9"/>
<gene>
    <name evidence="2" type="ORF">FHG85_12525</name>
</gene>
<protein>
    <recommendedName>
        <fullName evidence="4">DUF5362 domain-containing protein</fullName>
    </recommendedName>
</protein>
<dbReference type="EMBL" id="CP041345">
    <property type="protein sequence ID" value="QKG81055.1"/>
    <property type="molecule type" value="Genomic_DNA"/>
</dbReference>
<reference evidence="2 3" key="1">
    <citation type="submission" date="2019-07" db="EMBL/GenBank/DDBJ databases">
        <title>Thalassofilum flectens gen. nov., sp. nov., a novel moderate thermophilic anaerobe from a shallow sea hot spring in Kunashir Island (Russia), representing a new family in the order Bacteroidales, and proposal of Thalassofilacea fam. nov.</title>
        <authorList>
            <person name="Kochetkova T.V."/>
            <person name="Podosokorskaya O.A."/>
            <person name="Novikov A."/>
            <person name="Elcheninov A.G."/>
            <person name="Toshchakov S.V."/>
            <person name="Kublanov I.V."/>
        </authorList>
    </citation>
    <scope>NUCLEOTIDE SEQUENCE [LARGE SCALE GENOMIC DNA]</scope>
    <source>
        <strain evidence="2 3">38-H</strain>
    </source>
</reference>
<keyword evidence="1" id="KW-0812">Transmembrane</keyword>
<keyword evidence="1" id="KW-0472">Membrane</keyword>
<dbReference type="Proteomes" id="UP000500961">
    <property type="component" value="Chromosome"/>
</dbReference>
<keyword evidence="1" id="KW-1133">Transmembrane helix</keyword>
<organism evidence="2 3">
    <name type="scientific">Tenuifilum thalassicum</name>
    <dbReference type="NCBI Taxonomy" id="2590900"/>
    <lineage>
        <taxon>Bacteria</taxon>
        <taxon>Pseudomonadati</taxon>
        <taxon>Bacteroidota</taxon>
        <taxon>Bacteroidia</taxon>
        <taxon>Bacteroidales</taxon>
        <taxon>Tenuifilaceae</taxon>
        <taxon>Tenuifilum</taxon>
    </lineage>
</organism>
<evidence type="ECO:0008006" key="4">
    <source>
        <dbReference type="Google" id="ProtNLM"/>
    </source>
</evidence>
<feature type="transmembrane region" description="Helical" evidence="1">
    <location>
        <begin position="120"/>
        <end position="147"/>
    </location>
</feature>
<keyword evidence="3" id="KW-1185">Reference proteome</keyword>
<evidence type="ECO:0000313" key="2">
    <source>
        <dbReference type="EMBL" id="QKG81055.1"/>
    </source>
</evidence>
<feature type="transmembrane region" description="Helical" evidence="1">
    <location>
        <begin position="33"/>
        <end position="59"/>
    </location>
</feature>
<accession>A0A7D3XMD9</accession>
<proteinExistence type="predicted"/>
<sequence>METIENAQNQTNEMRINNEVKNYLIETAKWGKFLAIVGYVFLGIIVLVGLLFIVGVSWLNSFSANPARFAGVIYFIIALVYYFPINFLHKFSNSIRNGLESDSETMVTFGFQNLKSLFKFMGIITIIVLAIYVLFFLIAIVTGLAIASM</sequence>
<evidence type="ECO:0000256" key="1">
    <source>
        <dbReference type="SAM" id="Phobius"/>
    </source>
</evidence>
<name>A0A7D3XMD9_9BACT</name>